<sequence>MYKTVSNNESLPPLYSKTRWGGIFEMLNHFFKQEDFFNELGQQHSELDLTEQWDFIKEYVAAFEPVYISTKAMQAKHTSLNDFYLSWMKTILKVSLERAFSALGLVLSDKRTRMKEDTLENILLIKLNQPLLEQILPDLYEWNKEDV</sequence>
<dbReference type="Proteomes" id="UP000075840">
    <property type="component" value="Unassembled WGS sequence"/>
</dbReference>
<dbReference type="VEuPathDB" id="VectorBase:AARA011426"/>
<dbReference type="InterPro" id="IPR012337">
    <property type="entry name" value="RNaseH-like_sf"/>
</dbReference>
<proteinExistence type="predicted"/>
<dbReference type="EMBL" id="APCN01006742">
    <property type="status" value="NOT_ANNOTATED_CDS"/>
    <property type="molecule type" value="Genomic_DNA"/>
</dbReference>
<dbReference type="VEuPathDB" id="VectorBase:AARA21_012748"/>
<protein>
    <recommendedName>
        <fullName evidence="1">HAT C-terminal dimerisation domain-containing protein</fullName>
    </recommendedName>
</protein>
<feature type="domain" description="HAT C-terminal dimerisation" evidence="1">
    <location>
        <begin position="91"/>
        <end position="126"/>
    </location>
</feature>
<dbReference type="InterPro" id="IPR008906">
    <property type="entry name" value="HATC_C_dom"/>
</dbReference>
<reference evidence="2" key="1">
    <citation type="submission" date="2022-08" db="UniProtKB">
        <authorList>
            <consortium name="EnsemblMetazoa"/>
        </authorList>
    </citation>
    <scope>IDENTIFICATION</scope>
    <source>
        <strain evidence="2">Dongola</strain>
    </source>
</reference>
<evidence type="ECO:0000313" key="3">
    <source>
        <dbReference type="Proteomes" id="UP000075840"/>
    </source>
</evidence>
<accession>A0A182ICV7</accession>
<keyword evidence="3" id="KW-1185">Reference proteome</keyword>
<dbReference type="AlphaFoldDB" id="A0A182ICV7"/>
<dbReference type="SUPFAM" id="SSF53098">
    <property type="entry name" value="Ribonuclease H-like"/>
    <property type="match status" value="2"/>
</dbReference>
<organism evidence="2 3">
    <name type="scientific">Anopheles arabiensis</name>
    <name type="common">Mosquito</name>
    <dbReference type="NCBI Taxonomy" id="7173"/>
    <lineage>
        <taxon>Eukaryota</taxon>
        <taxon>Metazoa</taxon>
        <taxon>Ecdysozoa</taxon>
        <taxon>Arthropoda</taxon>
        <taxon>Hexapoda</taxon>
        <taxon>Insecta</taxon>
        <taxon>Pterygota</taxon>
        <taxon>Neoptera</taxon>
        <taxon>Endopterygota</taxon>
        <taxon>Diptera</taxon>
        <taxon>Nematocera</taxon>
        <taxon>Culicoidea</taxon>
        <taxon>Culicidae</taxon>
        <taxon>Anophelinae</taxon>
        <taxon>Anopheles</taxon>
    </lineage>
</organism>
<dbReference type="Pfam" id="PF05699">
    <property type="entry name" value="Dimer_Tnp_hAT"/>
    <property type="match status" value="1"/>
</dbReference>
<dbReference type="EnsemblMetazoa" id="AARA011426-RA">
    <property type="protein sequence ID" value="AARA011426-PA"/>
    <property type="gene ID" value="AARA011426"/>
</dbReference>
<dbReference type="GO" id="GO:0046983">
    <property type="term" value="F:protein dimerization activity"/>
    <property type="evidence" value="ECO:0007669"/>
    <property type="project" value="InterPro"/>
</dbReference>
<name>A0A182ICV7_ANOAR</name>
<evidence type="ECO:0000259" key="1">
    <source>
        <dbReference type="Pfam" id="PF05699"/>
    </source>
</evidence>
<evidence type="ECO:0000313" key="2">
    <source>
        <dbReference type="EnsemblMetazoa" id="AARA011426-PA"/>
    </source>
</evidence>